<sequence>MESKDIPTAVTFVKDSHHSALHGEKYWSRHTRRFEPRSIGPQSDALREAIEKYKENADGKYKFNLTDAGWIDVERELREAEHNYDRKAEGYSRKGRHFARNLGEYSAAFSMWATLIPTDHGLSLLTAGLTIIFKIAQNNAENRQKILAAFEDILEIIWSTQAQQQLFESSQLLKDKAINLVEEDASDRSSGQESFGPDQILGNVGNGVRFF</sequence>
<dbReference type="OrthoDB" id="5419927at2759"/>
<dbReference type="AlphaFoldDB" id="A0A5N6TC03"/>
<dbReference type="PANTHER" id="PTHR40619">
    <property type="entry name" value="FUNGAL STAND N-TERMINAL GOODBYE DOMAIN-CONTAINING PROTEIN"/>
    <property type="match status" value="1"/>
</dbReference>
<organism evidence="1 2">
    <name type="scientific">Aspergillus pseudotamarii</name>
    <dbReference type="NCBI Taxonomy" id="132259"/>
    <lineage>
        <taxon>Eukaryota</taxon>
        <taxon>Fungi</taxon>
        <taxon>Dikarya</taxon>
        <taxon>Ascomycota</taxon>
        <taxon>Pezizomycotina</taxon>
        <taxon>Eurotiomycetes</taxon>
        <taxon>Eurotiomycetidae</taxon>
        <taxon>Eurotiales</taxon>
        <taxon>Aspergillaceae</taxon>
        <taxon>Aspergillus</taxon>
        <taxon>Aspergillus subgen. Circumdati</taxon>
    </lineage>
</organism>
<dbReference type="Proteomes" id="UP000325672">
    <property type="component" value="Unassembled WGS sequence"/>
</dbReference>
<reference evidence="1 2" key="1">
    <citation type="submission" date="2019-04" db="EMBL/GenBank/DDBJ databases">
        <title>Friends and foes A comparative genomics study of 23 Aspergillus species from section Flavi.</title>
        <authorList>
            <consortium name="DOE Joint Genome Institute"/>
            <person name="Kjaerbolling I."/>
            <person name="Vesth T."/>
            <person name="Frisvad J.C."/>
            <person name="Nybo J.L."/>
            <person name="Theobald S."/>
            <person name="Kildgaard S."/>
            <person name="Isbrandt T."/>
            <person name="Kuo A."/>
            <person name="Sato A."/>
            <person name="Lyhne E.K."/>
            <person name="Kogle M.E."/>
            <person name="Wiebenga A."/>
            <person name="Kun R.S."/>
            <person name="Lubbers R.J."/>
            <person name="Makela M.R."/>
            <person name="Barry K."/>
            <person name="Chovatia M."/>
            <person name="Clum A."/>
            <person name="Daum C."/>
            <person name="Haridas S."/>
            <person name="He G."/>
            <person name="LaButti K."/>
            <person name="Lipzen A."/>
            <person name="Mondo S."/>
            <person name="Riley R."/>
            <person name="Salamov A."/>
            <person name="Simmons B.A."/>
            <person name="Magnuson J.K."/>
            <person name="Henrissat B."/>
            <person name="Mortensen U.H."/>
            <person name="Larsen T.O."/>
            <person name="Devries R.P."/>
            <person name="Grigoriev I.V."/>
            <person name="Machida M."/>
            <person name="Baker S.E."/>
            <person name="Andersen M.R."/>
        </authorList>
    </citation>
    <scope>NUCLEOTIDE SEQUENCE [LARGE SCALE GENOMIC DNA]</scope>
    <source>
        <strain evidence="1 2">CBS 117625</strain>
    </source>
</reference>
<dbReference type="GeneID" id="43642529"/>
<evidence type="ECO:0008006" key="3">
    <source>
        <dbReference type="Google" id="ProtNLM"/>
    </source>
</evidence>
<accession>A0A5N6TC03</accession>
<dbReference type="PANTHER" id="PTHR40619:SF3">
    <property type="entry name" value="FUNGAL STAND N-TERMINAL GOODBYE DOMAIN-CONTAINING PROTEIN"/>
    <property type="match status" value="1"/>
</dbReference>
<dbReference type="EMBL" id="ML743551">
    <property type="protein sequence ID" value="KAE8143699.1"/>
    <property type="molecule type" value="Genomic_DNA"/>
</dbReference>
<protein>
    <recommendedName>
        <fullName evidence="3">Fungal STAND N-terminal Goodbye domain-containing protein</fullName>
    </recommendedName>
</protein>
<name>A0A5N6TC03_ASPPS</name>
<evidence type="ECO:0000313" key="2">
    <source>
        <dbReference type="Proteomes" id="UP000325672"/>
    </source>
</evidence>
<keyword evidence="2" id="KW-1185">Reference proteome</keyword>
<gene>
    <name evidence="1" type="ORF">BDV38DRAFT_276781</name>
</gene>
<proteinExistence type="predicted"/>
<dbReference type="RefSeq" id="XP_031919762.1">
    <property type="nucleotide sequence ID" value="XM_032058319.1"/>
</dbReference>
<evidence type="ECO:0000313" key="1">
    <source>
        <dbReference type="EMBL" id="KAE8143699.1"/>
    </source>
</evidence>